<name>A0A7V7QI40_9FIRM</name>
<evidence type="ECO:0000313" key="1">
    <source>
        <dbReference type="EMBL" id="KAB1435793.1"/>
    </source>
</evidence>
<gene>
    <name evidence="1" type="ORF">F7O84_15555</name>
</gene>
<keyword evidence="2" id="KW-1185">Reference proteome</keyword>
<proteinExistence type="predicted"/>
<organism evidence="1 2">
    <name type="scientific">Candidatus Galacturonatibacter soehngenii</name>
    <dbReference type="NCBI Taxonomy" id="2307010"/>
    <lineage>
        <taxon>Bacteria</taxon>
        <taxon>Bacillati</taxon>
        <taxon>Bacillota</taxon>
        <taxon>Clostridia</taxon>
        <taxon>Lachnospirales</taxon>
        <taxon>Lachnospiraceae</taxon>
        <taxon>Candidatus Galacturonatibacter</taxon>
    </lineage>
</organism>
<dbReference type="AlphaFoldDB" id="A0A7V7QI40"/>
<accession>A0A7V7QI40</accession>
<reference evidence="1 2" key="1">
    <citation type="submission" date="2019-09" db="EMBL/GenBank/DDBJ databases">
        <authorList>
            <person name="Valk L.C."/>
        </authorList>
    </citation>
    <scope>NUCLEOTIDE SEQUENCE [LARGE SCALE GENOMIC DNA]</scope>
    <source>
        <strain evidence="1">GalUA</strain>
    </source>
</reference>
<dbReference type="Proteomes" id="UP000461768">
    <property type="component" value="Unassembled WGS sequence"/>
</dbReference>
<dbReference type="OrthoDB" id="2456308at2"/>
<comment type="caution">
    <text evidence="1">The sequence shown here is derived from an EMBL/GenBank/DDBJ whole genome shotgun (WGS) entry which is preliminary data.</text>
</comment>
<evidence type="ECO:0000313" key="2">
    <source>
        <dbReference type="Proteomes" id="UP000461768"/>
    </source>
</evidence>
<sequence>MDMYNFDMLSKELEVGREIEFEYNKNQYSITNSTDGYWYFYCDSTKKELLKICEFDDKQKLIKTMAEYKIDGTSIRDIFDLFKYNIESLSIL</sequence>
<dbReference type="EMBL" id="WAGX01000007">
    <property type="protein sequence ID" value="KAB1435793.1"/>
    <property type="molecule type" value="Genomic_DNA"/>
</dbReference>
<reference evidence="1 2" key="2">
    <citation type="submission" date="2020-02" db="EMBL/GenBank/DDBJ databases">
        <title>Candidatus Galacturonibacter soehngenii shows hetero-acetogenic catabolism of galacturonic acid but lacks a canonical carbon monoxide dehydrogenase/acetyl-CoA synthase complex.</title>
        <authorList>
            <person name="Diender M."/>
            <person name="Stouten G.R."/>
            <person name="Petersen J.F."/>
            <person name="Nielsen P.H."/>
            <person name="Dueholm M.S."/>
            <person name="Pronk J.T."/>
            <person name="Van Loosdrecht M.C.M."/>
        </authorList>
    </citation>
    <scope>NUCLEOTIDE SEQUENCE [LARGE SCALE GENOMIC DNA]</scope>
    <source>
        <strain evidence="1">GalUA</strain>
    </source>
</reference>
<protein>
    <submittedName>
        <fullName evidence="1">Uncharacterized protein</fullName>
    </submittedName>
</protein>
<dbReference type="RefSeq" id="WP_151147337.1">
    <property type="nucleotide sequence ID" value="NZ_WAGX01000007.1"/>
</dbReference>